<reference evidence="2 3" key="1">
    <citation type="submission" date="2019-09" db="EMBL/GenBank/DDBJ databases">
        <title>Genome sequence and assembly of Adhaeribacter sp.</title>
        <authorList>
            <person name="Chhetri G."/>
        </authorList>
    </citation>
    <scope>NUCLEOTIDE SEQUENCE [LARGE SCALE GENOMIC DNA]</scope>
    <source>
        <strain evidence="2 3">DK36</strain>
    </source>
</reference>
<protein>
    <recommendedName>
        <fullName evidence="4">DUF4488 domain-containing protein</fullName>
    </recommendedName>
</protein>
<evidence type="ECO:0008006" key="4">
    <source>
        <dbReference type="Google" id="ProtNLM"/>
    </source>
</evidence>
<comment type="caution">
    <text evidence="2">The sequence shown here is derived from an EMBL/GenBank/DDBJ whole genome shotgun (WGS) entry which is preliminary data.</text>
</comment>
<dbReference type="RefSeq" id="WP_150091677.1">
    <property type="nucleotide sequence ID" value="NZ_VWSF01000022.1"/>
</dbReference>
<organism evidence="2 3">
    <name type="scientific">Adhaeribacter rhizoryzae</name>
    <dbReference type="NCBI Taxonomy" id="2607907"/>
    <lineage>
        <taxon>Bacteria</taxon>
        <taxon>Pseudomonadati</taxon>
        <taxon>Bacteroidota</taxon>
        <taxon>Cytophagia</taxon>
        <taxon>Cytophagales</taxon>
        <taxon>Hymenobacteraceae</taxon>
        <taxon>Adhaeribacter</taxon>
    </lineage>
</organism>
<dbReference type="AlphaFoldDB" id="A0A5M6D3X1"/>
<sequence length="267" mass="30288">MKAKLLFFAMLLIGALPVFAQNPLVGTWVETSDKVEEIKIITPTHVMFLIRPLNADTVSMGGGGTYSLKGNKYIENLQTDDFTEYLINLEPYKKMKAAYDYKVENDKFYCKGTFIVSDSLKYPVNHTFVKVKSANSYPNNPGIGTWNQLSSTYWGVDSKKQSHTNATATRFQIITPTHWIRTSTRDKKVENRMAGTYTMQGNKIYPVMEYASFPINKSDKIEITQRIEGDKMYWSGIVKDATGKAVFHFEDVFQRVPGKVNKIAAAK</sequence>
<evidence type="ECO:0000313" key="3">
    <source>
        <dbReference type="Proteomes" id="UP000323426"/>
    </source>
</evidence>
<keyword evidence="1" id="KW-0732">Signal</keyword>
<evidence type="ECO:0000256" key="1">
    <source>
        <dbReference type="SAM" id="SignalP"/>
    </source>
</evidence>
<dbReference type="Proteomes" id="UP000323426">
    <property type="component" value="Unassembled WGS sequence"/>
</dbReference>
<keyword evidence="3" id="KW-1185">Reference proteome</keyword>
<evidence type="ECO:0000313" key="2">
    <source>
        <dbReference type="EMBL" id="KAA5541290.1"/>
    </source>
</evidence>
<feature type="signal peptide" evidence="1">
    <location>
        <begin position="1"/>
        <end position="20"/>
    </location>
</feature>
<proteinExistence type="predicted"/>
<accession>A0A5M6D3X1</accession>
<gene>
    <name evidence="2" type="ORF">F0145_21040</name>
</gene>
<name>A0A5M6D3X1_9BACT</name>
<feature type="chain" id="PRO_5024360993" description="DUF4488 domain-containing protein" evidence="1">
    <location>
        <begin position="21"/>
        <end position="267"/>
    </location>
</feature>
<dbReference type="EMBL" id="VWSF01000022">
    <property type="protein sequence ID" value="KAA5541290.1"/>
    <property type="molecule type" value="Genomic_DNA"/>
</dbReference>